<dbReference type="EMBL" id="ODYU01001542">
    <property type="protein sequence ID" value="SOQ37902.1"/>
    <property type="molecule type" value="Genomic_DNA"/>
</dbReference>
<gene>
    <name evidence="1" type="ORF">SFRICE_016618</name>
</gene>
<reference evidence="1" key="1">
    <citation type="submission" date="2016-07" db="EMBL/GenBank/DDBJ databases">
        <authorList>
            <person name="Bretaudeau A."/>
        </authorList>
    </citation>
    <scope>NUCLEOTIDE SEQUENCE</scope>
    <source>
        <strain evidence="1">Rice</strain>
        <tissue evidence="1">Whole body</tissue>
    </source>
</reference>
<accession>A0A2H1VBX2</accession>
<organism evidence="1">
    <name type="scientific">Spodoptera frugiperda</name>
    <name type="common">Fall armyworm</name>
    <dbReference type="NCBI Taxonomy" id="7108"/>
    <lineage>
        <taxon>Eukaryota</taxon>
        <taxon>Metazoa</taxon>
        <taxon>Ecdysozoa</taxon>
        <taxon>Arthropoda</taxon>
        <taxon>Hexapoda</taxon>
        <taxon>Insecta</taxon>
        <taxon>Pterygota</taxon>
        <taxon>Neoptera</taxon>
        <taxon>Endopterygota</taxon>
        <taxon>Lepidoptera</taxon>
        <taxon>Glossata</taxon>
        <taxon>Ditrysia</taxon>
        <taxon>Noctuoidea</taxon>
        <taxon>Noctuidae</taxon>
        <taxon>Amphipyrinae</taxon>
        <taxon>Spodoptera</taxon>
    </lineage>
</organism>
<protein>
    <submittedName>
        <fullName evidence="1">SFRICE_016618</fullName>
    </submittedName>
</protein>
<proteinExistence type="predicted"/>
<dbReference type="AlphaFoldDB" id="A0A2H1VBX2"/>
<sequence length="198" mass="23320">MRQKLQKTRTKHSTIKQELTTFQPGYSGDIYRRRLSYTSDNRYQYPMLRNMKPITSIQRRFKIVTPHRHMLRLRSTRSYIVNLISRPTKEVTTKLRKAKKTNQVTTRFPLFHEAIRFRSHLNQNQATYCPLFPQSSPNDYTSQGWQQPAYSDCRRHLSGHQSISPPQPPIPLQLLCTRIYSRYNHANTGTLKSNVPGT</sequence>
<evidence type="ECO:0000313" key="1">
    <source>
        <dbReference type="EMBL" id="SOQ37902.1"/>
    </source>
</evidence>
<name>A0A2H1VBX2_SPOFR</name>